<dbReference type="EnsemblFungi" id="PTTG_29798-t43_1">
    <property type="protein sequence ID" value="PTTG_29798-t43_1-p1"/>
    <property type="gene ID" value="PTTG_29798"/>
</dbReference>
<gene>
    <name evidence="1" type="ORF">PTTG_29798</name>
</gene>
<proteinExistence type="predicted"/>
<reference evidence="1" key="1">
    <citation type="submission" date="2009-11" db="EMBL/GenBank/DDBJ databases">
        <authorList>
            <consortium name="The Broad Institute Genome Sequencing Platform"/>
            <person name="Ward D."/>
            <person name="Feldgarden M."/>
            <person name="Earl A."/>
            <person name="Young S.K."/>
            <person name="Zeng Q."/>
            <person name="Koehrsen M."/>
            <person name="Alvarado L."/>
            <person name="Berlin A."/>
            <person name="Bochicchio J."/>
            <person name="Borenstein D."/>
            <person name="Chapman S.B."/>
            <person name="Chen Z."/>
            <person name="Engels R."/>
            <person name="Freedman E."/>
            <person name="Gellesch M."/>
            <person name="Goldberg J."/>
            <person name="Griggs A."/>
            <person name="Gujja S."/>
            <person name="Heilman E."/>
            <person name="Heiman D."/>
            <person name="Hepburn T."/>
            <person name="Howarth C."/>
            <person name="Jen D."/>
            <person name="Larson L."/>
            <person name="Lewis B."/>
            <person name="Mehta T."/>
            <person name="Park D."/>
            <person name="Pearson M."/>
            <person name="Roberts A."/>
            <person name="Saif S."/>
            <person name="Shea T."/>
            <person name="Shenoy N."/>
            <person name="Sisk P."/>
            <person name="Stolte C."/>
            <person name="Sykes S."/>
            <person name="Thomson T."/>
            <person name="Walk T."/>
            <person name="White J."/>
            <person name="Yandava C."/>
            <person name="Izard J."/>
            <person name="Baranova O.V."/>
            <person name="Blanton J.M."/>
            <person name="Tanner A.C."/>
            <person name="Dewhirst F.E."/>
            <person name="Haas B."/>
            <person name="Nusbaum C."/>
            <person name="Birren B."/>
        </authorList>
    </citation>
    <scope>NUCLEOTIDE SEQUENCE [LARGE SCALE GENOMIC DNA]</scope>
    <source>
        <strain evidence="1">1-1 BBBD Race 1</strain>
    </source>
</reference>
<dbReference type="AlphaFoldDB" id="A0A180G470"/>
<evidence type="ECO:0000313" key="3">
    <source>
        <dbReference type="Proteomes" id="UP000005240"/>
    </source>
</evidence>
<evidence type="ECO:0000313" key="1">
    <source>
        <dbReference type="EMBL" id="OAV86633.1"/>
    </source>
</evidence>
<name>A0A180G470_PUCT1</name>
<reference evidence="2" key="4">
    <citation type="submission" date="2025-05" db="UniProtKB">
        <authorList>
            <consortium name="EnsemblFungi"/>
        </authorList>
    </citation>
    <scope>IDENTIFICATION</scope>
    <source>
        <strain evidence="2">isolate 1-1 / race 1 (BBBD)</strain>
    </source>
</reference>
<reference evidence="1" key="2">
    <citation type="submission" date="2016-05" db="EMBL/GenBank/DDBJ databases">
        <title>Comparative analysis highlights variable genome content of wheat rusts and divergence of the mating loci.</title>
        <authorList>
            <person name="Cuomo C.A."/>
            <person name="Bakkeren G."/>
            <person name="Szabo L."/>
            <person name="Khalil H."/>
            <person name="Joly D."/>
            <person name="Goldberg J."/>
            <person name="Young S."/>
            <person name="Zeng Q."/>
            <person name="Fellers J."/>
        </authorList>
    </citation>
    <scope>NUCLEOTIDE SEQUENCE [LARGE SCALE GENOMIC DNA]</scope>
    <source>
        <strain evidence="1">1-1 BBBD Race 1</strain>
    </source>
</reference>
<reference evidence="2 3" key="3">
    <citation type="journal article" date="2017" name="G3 (Bethesda)">
        <title>Comparative analysis highlights variable genome content of wheat rusts and divergence of the mating loci.</title>
        <authorList>
            <person name="Cuomo C.A."/>
            <person name="Bakkeren G."/>
            <person name="Khalil H.B."/>
            <person name="Panwar V."/>
            <person name="Joly D."/>
            <person name="Linning R."/>
            <person name="Sakthikumar S."/>
            <person name="Song X."/>
            <person name="Adiconis X."/>
            <person name="Fan L."/>
            <person name="Goldberg J.M."/>
            <person name="Levin J.Z."/>
            <person name="Young S."/>
            <person name="Zeng Q."/>
            <person name="Anikster Y."/>
            <person name="Bruce M."/>
            <person name="Wang M."/>
            <person name="Yin C."/>
            <person name="McCallum B."/>
            <person name="Szabo L.J."/>
            <person name="Hulbert S."/>
            <person name="Chen X."/>
            <person name="Fellers J.P."/>
        </authorList>
    </citation>
    <scope>NUCLEOTIDE SEQUENCE</scope>
    <source>
        <strain evidence="2">isolate 1-1 / race 1 (BBBD)</strain>
        <strain evidence="3">Isolate 1-1 / race 1 (BBBD)</strain>
    </source>
</reference>
<sequence length="272" mass="32587">METIVRLKSLHEQMETLFGPHWDPEVHASRPQYLKVKYTDSMWRLYEILRSGSNYPKPIHHLKVARNSCILETINFIRRYSLAHDDDLEDLEWESSREGGLRWLVRAIDGVFRTDTEIWNEYHFHPTVEEHIQYHLHMQHIYNSYKFLAKQEQDFVLFTLAINDYGIEESAECWKDGPITKPFSKPMIELIYFMRKVRRFIKDALEDEGPGELERKAFFLEVKDDLMEMRRFYFDPRVPPGHDREEFIKVFHFRAAALPPGSTPFQLMYSPL</sequence>
<protein>
    <submittedName>
        <fullName evidence="1 2">Uncharacterized protein</fullName>
    </submittedName>
</protein>
<organism evidence="1">
    <name type="scientific">Puccinia triticina (isolate 1-1 / race 1 (BBBD))</name>
    <name type="common">Brown leaf rust fungus</name>
    <dbReference type="NCBI Taxonomy" id="630390"/>
    <lineage>
        <taxon>Eukaryota</taxon>
        <taxon>Fungi</taxon>
        <taxon>Dikarya</taxon>
        <taxon>Basidiomycota</taxon>
        <taxon>Pucciniomycotina</taxon>
        <taxon>Pucciniomycetes</taxon>
        <taxon>Pucciniales</taxon>
        <taxon>Pucciniaceae</taxon>
        <taxon>Puccinia</taxon>
    </lineage>
</organism>
<dbReference type="EMBL" id="ADAS02000937">
    <property type="protein sequence ID" value="OAV86633.1"/>
    <property type="molecule type" value="Genomic_DNA"/>
</dbReference>
<dbReference type="Proteomes" id="UP000005240">
    <property type="component" value="Unassembled WGS sequence"/>
</dbReference>
<keyword evidence="3" id="KW-1185">Reference proteome</keyword>
<evidence type="ECO:0000313" key="2">
    <source>
        <dbReference type="EnsemblFungi" id="PTTG_29798-t43_1-p1"/>
    </source>
</evidence>
<accession>A0A180G470</accession>
<dbReference type="VEuPathDB" id="FungiDB:PTTG_29798"/>